<reference evidence="3" key="1">
    <citation type="journal article" date="2023" name="Arch. Microbiol.">
        <title>Desulfoferula mesophilus gen. nov. sp. nov., a mesophilic sulfate-reducing bacterium isolated from a brackish lake sediment.</title>
        <authorList>
            <person name="Watanabe T."/>
            <person name="Yabe T."/>
            <person name="Tsuji J.M."/>
            <person name="Fukui M."/>
        </authorList>
    </citation>
    <scope>NUCLEOTIDE SEQUENCE [LARGE SCALE GENOMIC DNA]</scope>
    <source>
        <strain evidence="3">12FAK</strain>
    </source>
</reference>
<feature type="transmembrane region" description="Helical" evidence="1">
    <location>
        <begin position="23"/>
        <end position="46"/>
    </location>
</feature>
<keyword evidence="1" id="KW-1133">Transmembrane helix</keyword>
<gene>
    <name evidence="2" type="ORF">FAK_12970</name>
</gene>
<evidence type="ECO:0000256" key="1">
    <source>
        <dbReference type="SAM" id="Phobius"/>
    </source>
</evidence>
<name>A0AAU9EJS3_9BACT</name>
<keyword evidence="3" id="KW-1185">Reference proteome</keyword>
<keyword evidence="1" id="KW-0472">Membrane</keyword>
<dbReference type="KEGG" id="dmp:FAK_12970"/>
<dbReference type="RefSeq" id="WP_338605946.1">
    <property type="nucleotide sequence ID" value="NZ_AP028679.1"/>
</dbReference>
<organism evidence="2 3">
    <name type="scientific">Desulfoferula mesophila</name>
    <dbReference type="NCBI Taxonomy" id="3058419"/>
    <lineage>
        <taxon>Bacteria</taxon>
        <taxon>Pseudomonadati</taxon>
        <taxon>Thermodesulfobacteriota</taxon>
        <taxon>Desulfarculia</taxon>
        <taxon>Desulfarculales</taxon>
        <taxon>Desulfarculaceae</taxon>
        <taxon>Desulfoferula</taxon>
    </lineage>
</organism>
<accession>A0AAU9EJS3</accession>
<proteinExistence type="predicted"/>
<dbReference type="AlphaFoldDB" id="A0AAU9EJS3"/>
<feature type="transmembrane region" description="Helical" evidence="1">
    <location>
        <begin position="58"/>
        <end position="79"/>
    </location>
</feature>
<keyword evidence="1" id="KW-0812">Transmembrane</keyword>
<dbReference type="Proteomes" id="UP001366166">
    <property type="component" value="Chromosome"/>
</dbReference>
<evidence type="ECO:0000313" key="3">
    <source>
        <dbReference type="Proteomes" id="UP001366166"/>
    </source>
</evidence>
<dbReference type="EMBL" id="AP028679">
    <property type="protein sequence ID" value="BEQ14231.1"/>
    <property type="molecule type" value="Genomic_DNA"/>
</dbReference>
<protein>
    <submittedName>
        <fullName evidence="2">Uncharacterized protein</fullName>
    </submittedName>
</protein>
<sequence length="93" mass="10106">MAGTNGGVAPGKGTRLKTRVRRVVGTPAFAVLVFIVSLVVFHWPYLAEETHWTPTYRLITMFAGWALVIGLIFLFSLFIPSSGSEDKKPPASG</sequence>
<evidence type="ECO:0000313" key="2">
    <source>
        <dbReference type="EMBL" id="BEQ14231.1"/>
    </source>
</evidence>